<keyword evidence="3" id="KW-1185">Reference proteome</keyword>
<name>A0A176VL47_MARPO</name>
<protein>
    <submittedName>
        <fullName evidence="2">Uncharacterized protein</fullName>
    </submittedName>
</protein>
<evidence type="ECO:0000256" key="1">
    <source>
        <dbReference type="SAM" id="MobiDB-lite"/>
    </source>
</evidence>
<dbReference type="AlphaFoldDB" id="A0A176VL47"/>
<sequence length="114" mass="12979">MLQPHLSLDQWTIVGVLNAGTEDKWPSECRPLNVPKKRSLKEGEEGEDETETETSGQRLLPSGQTEPTLGEDLWPSNERSLDVRERMKKSLKWSLTEAKDLWPVVMTNKYQNGA</sequence>
<proteinExistence type="predicted"/>
<gene>
    <name evidence="2" type="ORF">AXG93_3121s1030</name>
</gene>
<feature type="region of interest" description="Disordered" evidence="1">
    <location>
        <begin position="22"/>
        <end position="81"/>
    </location>
</feature>
<evidence type="ECO:0000313" key="2">
    <source>
        <dbReference type="EMBL" id="OAE21654.1"/>
    </source>
</evidence>
<reference evidence="2" key="1">
    <citation type="submission" date="2016-03" db="EMBL/GenBank/DDBJ databases">
        <title>Mechanisms controlling the formation of the plant cell surface in tip-growing cells are functionally conserved among land plants.</title>
        <authorList>
            <person name="Honkanen S."/>
            <person name="Jones V.A."/>
            <person name="Morieri G."/>
            <person name="Champion C."/>
            <person name="Hetherington A.J."/>
            <person name="Kelly S."/>
            <person name="Saint-Marcoux D."/>
            <person name="Proust H."/>
            <person name="Prescott H."/>
            <person name="Dolan L."/>
        </authorList>
    </citation>
    <scope>NUCLEOTIDE SEQUENCE [LARGE SCALE GENOMIC DNA]</scope>
    <source>
        <tissue evidence="2">Whole gametophyte</tissue>
    </source>
</reference>
<comment type="caution">
    <text evidence="2">The sequence shown here is derived from an EMBL/GenBank/DDBJ whole genome shotgun (WGS) entry which is preliminary data.</text>
</comment>
<dbReference type="Proteomes" id="UP000077202">
    <property type="component" value="Unassembled WGS sequence"/>
</dbReference>
<evidence type="ECO:0000313" key="3">
    <source>
        <dbReference type="Proteomes" id="UP000077202"/>
    </source>
</evidence>
<accession>A0A176VL47</accession>
<dbReference type="EMBL" id="LVLJ01003362">
    <property type="protein sequence ID" value="OAE21654.1"/>
    <property type="molecule type" value="Genomic_DNA"/>
</dbReference>
<organism evidence="2 3">
    <name type="scientific">Marchantia polymorpha subsp. ruderalis</name>
    <dbReference type="NCBI Taxonomy" id="1480154"/>
    <lineage>
        <taxon>Eukaryota</taxon>
        <taxon>Viridiplantae</taxon>
        <taxon>Streptophyta</taxon>
        <taxon>Embryophyta</taxon>
        <taxon>Marchantiophyta</taxon>
        <taxon>Marchantiopsida</taxon>
        <taxon>Marchantiidae</taxon>
        <taxon>Marchantiales</taxon>
        <taxon>Marchantiaceae</taxon>
        <taxon>Marchantia</taxon>
    </lineage>
</organism>